<evidence type="ECO:0000313" key="1">
    <source>
        <dbReference type="EMBL" id="KAG0688074.1"/>
    </source>
</evidence>
<gene>
    <name evidence="1" type="ORF">C6P40_001449</name>
</gene>
<reference evidence="1" key="1">
    <citation type="submission" date="2020-11" db="EMBL/GenBank/DDBJ databases">
        <title>Kefir isolates.</title>
        <authorList>
            <person name="Marcisauskas S."/>
            <person name="Kim Y."/>
            <person name="Blasche S."/>
        </authorList>
    </citation>
    <scope>NUCLEOTIDE SEQUENCE</scope>
    <source>
        <strain evidence="1">Olga-1</strain>
    </source>
</reference>
<proteinExistence type="predicted"/>
<dbReference type="AlphaFoldDB" id="A0A9P6WJ17"/>
<evidence type="ECO:0000313" key="2">
    <source>
        <dbReference type="Proteomes" id="UP000697127"/>
    </source>
</evidence>
<keyword evidence="2" id="KW-1185">Reference proteome</keyword>
<comment type="caution">
    <text evidence="1">The sequence shown here is derived from an EMBL/GenBank/DDBJ whole genome shotgun (WGS) entry which is preliminary data.</text>
</comment>
<protein>
    <submittedName>
        <fullName evidence="1">Uncharacterized protein</fullName>
    </submittedName>
</protein>
<organism evidence="1 2">
    <name type="scientific">Pichia californica</name>
    <dbReference type="NCBI Taxonomy" id="460514"/>
    <lineage>
        <taxon>Eukaryota</taxon>
        <taxon>Fungi</taxon>
        <taxon>Dikarya</taxon>
        <taxon>Ascomycota</taxon>
        <taxon>Saccharomycotina</taxon>
        <taxon>Pichiomycetes</taxon>
        <taxon>Pichiales</taxon>
        <taxon>Pichiaceae</taxon>
        <taxon>Pichia</taxon>
    </lineage>
</organism>
<sequence length="183" mass="21410">MIDQASIITSAYSTPDSKSEWIINAFIPIVKEWRLYCIEEMKKRPDLVARKGFKITIWLEEMKKFVISTIDNKELYLFVKYLLNYKITPDANHFKRSEYGEYCKCCVSTDQLIYIVRDNLKLVYIAAGYRSVLSQTVKFMNFDTLVAADFWQSAHLIPSEFRFVDLEIGLYLIRTVINQSKGA</sequence>
<dbReference type="Proteomes" id="UP000697127">
    <property type="component" value="Unassembled WGS sequence"/>
</dbReference>
<dbReference type="EMBL" id="PUHW01000186">
    <property type="protein sequence ID" value="KAG0688074.1"/>
    <property type="molecule type" value="Genomic_DNA"/>
</dbReference>
<name>A0A9P6WJ17_9ASCO</name>
<accession>A0A9P6WJ17</accession>